<comment type="caution">
    <text evidence="1">The sequence shown here is derived from an EMBL/GenBank/DDBJ whole genome shotgun (WGS) entry which is preliminary data.</text>
</comment>
<proteinExistence type="predicted"/>
<dbReference type="EMBL" id="QVLS01000002">
    <property type="protein sequence ID" value="RFP81256.1"/>
    <property type="molecule type" value="Genomic_DNA"/>
</dbReference>
<protein>
    <submittedName>
        <fullName evidence="1">Uncharacterized protein</fullName>
    </submittedName>
</protein>
<evidence type="ECO:0000313" key="1">
    <source>
        <dbReference type="EMBL" id="RFP81256.1"/>
    </source>
</evidence>
<dbReference type="Proteomes" id="UP000261931">
    <property type="component" value="Unassembled WGS sequence"/>
</dbReference>
<accession>A0A372ENS1</accession>
<name>A0A372ENS1_9BURK</name>
<dbReference type="RefSeq" id="WP_116957968.1">
    <property type="nucleotide sequence ID" value="NZ_QVLS01000002.1"/>
</dbReference>
<gene>
    <name evidence="1" type="ORF">DY262_05685</name>
</gene>
<keyword evidence="2" id="KW-1185">Reference proteome</keyword>
<evidence type="ECO:0000313" key="2">
    <source>
        <dbReference type="Proteomes" id="UP000261931"/>
    </source>
</evidence>
<reference evidence="1 2" key="1">
    <citation type="submission" date="2018-08" db="EMBL/GenBank/DDBJ databases">
        <title>Hydrogenophaga sp. LA-38 isolated from sludge.</title>
        <authorList>
            <person name="Im W.-T."/>
        </authorList>
    </citation>
    <scope>NUCLEOTIDE SEQUENCE [LARGE SCALE GENOMIC DNA]</scope>
    <source>
        <strain evidence="1 2">LA-38</strain>
    </source>
</reference>
<sequence>MTLLQAITRQAPPDETQELRSTLQARLRYLIARAEGLPMAGRAPDMAIATLWLDACETASFLGDDGAARRALRGAARALTLAGNPFGETLSAAFLGRSPPLFVALEGVDEIAPVQGAERAWAVFNSAQRQPWNAEALAAQRGGFAGAERFGRLGWTQDELLSVVTEGREQRQAFVATHLLAQYHALRAAQRNTDLWRRQLAPVALFDMELAVLIRHGLAERWGEVSTHWTAQTVEDPERRDFMRAYLDSVSRLIEPEPGGELPLRVEQPV</sequence>
<dbReference type="AlphaFoldDB" id="A0A372ENS1"/>
<organism evidence="1 2">
    <name type="scientific">Hydrogenophaga borbori</name>
    <dbReference type="NCBI Taxonomy" id="2294117"/>
    <lineage>
        <taxon>Bacteria</taxon>
        <taxon>Pseudomonadati</taxon>
        <taxon>Pseudomonadota</taxon>
        <taxon>Betaproteobacteria</taxon>
        <taxon>Burkholderiales</taxon>
        <taxon>Comamonadaceae</taxon>
        <taxon>Hydrogenophaga</taxon>
    </lineage>
</organism>